<protein>
    <submittedName>
        <fullName evidence="1">N-acetyltransferase eso1</fullName>
        <ecNumber evidence="1">2.7.7.7</ecNumber>
    </submittedName>
</protein>
<keyword evidence="1" id="KW-0548">Nucleotidyltransferase</keyword>
<dbReference type="Proteomes" id="UP001145114">
    <property type="component" value="Unassembled WGS sequence"/>
</dbReference>
<dbReference type="EMBL" id="JAMZIH010000160">
    <property type="protein sequence ID" value="KAJ1679826.1"/>
    <property type="molecule type" value="Genomic_DNA"/>
</dbReference>
<organism evidence="1 2">
    <name type="scientific">Spiromyces aspiralis</name>
    <dbReference type="NCBI Taxonomy" id="68401"/>
    <lineage>
        <taxon>Eukaryota</taxon>
        <taxon>Fungi</taxon>
        <taxon>Fungi incertae sedis</taxon>
        <taxon>Zoopagomycota</taxon>
        <taxon>Kickxellomycotina</taxon>
        <taxon>Kickxellomycetes</taxon>
        <taxon>Kickxellales</taxon>
        <taxon>Kickxellaceae</taxon>
        <taxon>Spiromyces</taxon>
    </lineage>
</organism>
<sequence length="513" mass="57581">MIRHLLAADEVYLDLTNTINGQILRDFREGKVELSSNPETFSEPLVRWRAGDEDIGVLEGDDGVSATTGWGDLQLLYAAQYTLAKLATSRNKPQNQTILRKERVLEFLDATPIKNIRMLGGKLGKKVVSEYQITTAGELRQYPLHVLKMDFPANHAQFLYNICRGIDDTEGRLKVGSDKRDQLRGILKQNNPKSVMSAKTFRKPYPKNTKDIEPWAGVMGMDLWTRVREKWEGDRLWPSTLTVSIAMLSAVSRVFGFSLVPLGEEMNAQMPKLIAMEIVKGMTMIAKKAPLAEPLFPIIRMSAQMSGFKVIEQKQNLGRWFAQIPKSEGQRFRHHRPANDENFTLSPQKPDDKSPSLCRASQQTGTGESGGAKGVDAPACDGSSQRQHKQCEQPVDAVMIVRCLQCPPGSSQVPVGELAEHRDYHLALELHEREVQKLSAERVIQQAFARSRTPDDRESSRAKKSRQASVTGVHPHPRETMIPQKKGDGESGADTRQKSLFDFWQTAGERRLQ</sequence>
<keyword evidence="1" id="KW-0808">Transferase</keyword>
<evidence type="ECO:0000313" key="2">
    <source>
        <dbReference type="Proteomes" id="UP001145114"/>
    </source>
</evidence>
<accession>A0ACC1HWW5</accession>
<keyword evidence="2" id="KW-1185">Reference proteome</keyword>
<gene>
    <name evidence="1" type="primary">eso1_1</name>
    <name evidence="1" type="ORF">EV182_001249</name>
</gene>
<dbReference type="EC" id="2.7.7.7" evidence="1"/>
<reference evidence="1" key="1">
    <citation type="submission" date="2022-06" db="EMBL/GenBank/DDBJ databases">
        <title>Phylogenomic reconstructions and comparative analyses of Kickxellomycotina fungi.</title>
        <authorList>
            <person name="Reynolds N.K."/>
            <person name="Stajich J.E."/>
            <person name="Barry K."/>
            <person name="Grigoriev I.V."/>
            <person name="Crous P."/>
            <person name="Smith M.E."/>
        </authorList>
    </citation>
    <scope>NUCLEOTIDE SEQUENCE</scope>
    <source>
        <strain evidence="1">RSA 2271</strain>
    </source>
</reference>
<evidence type="ECO:0000313" key="1">
    <source>
        <dbReference type="EMBL" id="KAJ1679826.1"/>
    </source>
</evidence>
<comment type="caution">
    <text evidence="1">The sequence shown here is derived from an EMBL/GenBank/DDBJ whole genome shotgun (WGS) entry which is preliminary data.</text>
</comment>
<name>A0ACC1HWW5_9FUNG</name>
<proteinExistence type="predicted"/>